<comment type="caution">
    <text evidence="3">The sequence shown here is derived from an EMBL/GenBank/DDBJ whole genome shotgun (WGS) entry which is preliminary data.</text>
</comment>
<dbReference type="Gene3D" id="3.30.420.10">
    <property type="entry name" value="Ribonuclease H-like superfamily/Ribonuclease H"/>
    <property type="match status" value="1"/>
</dbReference>
<dbReference type="Proteomes" id="UP000460718">
    <property type="component" value="Unassembled WGS sequence"/>
</dbReference>
<dbReference type="InterPro" id="IPR001584">
    <property type="entry name" value="Integrase_cat-core"/>
</dbReference>
<dbReference type="FunFam" id="1.10.340.70:FF:000001">
    <property type="entry name" value="Retrovirus-related Pol polyprotein from transposon gypsy-like Protein"/>
    <property type="match status" value="1"/>
</dbReference>
<dbReference type="GO" id="GO:0015074">
    <property type="term" value="P:DNA integration"/>
    <property type="evidence" value="ECO:0007669"/>
    <property type="project" value="InterPro"/>
</dbReference>
<dbReference type="InterPro" id="IPR050951">
    <property type="entry name" value="Retrovirus_Pol_polyprotein"/>
</dbReference>
<feature type="compositionally biased region" description="Basic and acidic residues" evidence="1">
    <location>
        <begin position="180"/>
        <end position="193"/>
    </location>
</feature>
<dbReference type="EMBL" id="QXFW01002297">
    <property type="protein sequence ID" value="KAE8980001.1"/>
    <property type="molecule type" value="Genomic_DNA"/>
</dbReference>
<gene>
    <name evidence="3" type="ORF">PF011_g22620</name>
</gene>
<dbReference type="GO" id="GO:0003676">
    <property type="term" value="F:nucleic acid binding"/>
    <property type="evidence" value="ECO:0007669"/>
    <property type="project" value="InterPro"/>
</dbReference>
<evidence type="ECO:0000259" key="2">
    <source>
        <dbReference type="PROSITE" id="PS50994"/>
    </source>
</evidence>
<feature type="region of interest" description="Disordered" evidence="1">
    <location>
        <begin position="315"/>
        <end position="458"/>
    </location>
</feature>
<feature type="domain" description="Integrase catalytic" evidence="2">
    <location>
        <begin position="572"/>
        <end position="742"/>
    </location>
</feature>
<evidence type="ECO:0000313" key="3">
    <source>
        <dbReference type="EMBL" id="KAE8980001.1"/>
    </source>
</evidence>
<feature type="compositionally biased region" description="Gly residues" evidence="1">
    <location>
        <begin position="416"/>
        <end position="425"/>
    </location>
</feature>
<evidence type="ECO:0000313" key="4">
    <source>
        <dbReference type="Proteomes" id="UP000460718"/>
    </source>
</evidence>
<dbReference type="PROSITE" id="PS50994">
    <property type="entry name" value="INTEGRASE"/>
    <property type="match status" value="1"/>
</dbReference>
<proteinExistence type="predicted"/>
<dbReference type="InterPro" id="IPR041588">
    <property type="entry name" value="Integrase_H2C2"/>
</dbReference>
<dbReference type="PANTHER" id="PTHR37984:SF5">
    <property type="entry name" value="PROTEIN NYNRIN-LIKE"/>
    <property type="match status" value="1"/>
</dbReference>
<sequence>MTSPNLTGHRWALTLQEFEFEIEYRPGSTNVVADALSRAPAVATVMAAIGRRQRARQRSAVDETAGREAAASAMAGSTETATEVVTPTVAVTAVANEGTAQTASAVDKVQSDAGGSILTAAAVESEEAPSGEDSESRVVTAAAVTAAGTVKTRTGGTRRRAKSAEAAVTATRPLTRAAKRRSDEQRRRSEERASAAATVDDTAADAGSMLTTTPEVTAPDGVEVKTPDASPAEATRKRKRVTFAVMPDGDVAREAESTAAMAVSDEVVTTVTRAGDGHEAESVTAANGVGTAAGTMPGDNYEVRPVTTADGVVAADGTVSDDDQRASGADGKTSRRTEVASRATKTRRQTKARGSTGTARVSDSAPESRTPETAETLTPKASTVVSAAGKRLSRARRHVEGDDQGGGGVRLETAKAGGGEKNGGGARRKAAKQPRVGNATAAQPGGDEGEAVQRPAGGPTLQLTDAEIMDAQAKSRLVQRLLEVGEHQGQEVTRQFGLVTIKTPTGQRVVLPPALWPTVMKECHDSVWAGHLRAPHTYARIAQTYWWPSLRREVKRWVLGCQECGSRKVRPREVIPPLRSLRGGDVGDRWALDVAGPLPTTDGGERYVIAAVEFVTRYVVAIAVKQHTADNVAAFLMKNVVLKFGAFRELLTDGAPELTGKVIEQLAILRQAQQTNPVPYRPQMIGLVERFHRTWKDCIATYMSDERQRDWDVWVDFAVYAYNPGQHSTVLLSPNELMMGRRLRNPNDLLRSANVTEAGALTNYHRRLIAAMKSSSACAKTAHRREQEWQKRYYDRKVRSRREFAVADKLWLFKPPRGPKASKLVHQWLGPVRVLESAGYDNYLVEREDVAGDPEQFIAHASFLVSYHSPPALLATAAADIEAQLEHEGTLELASDVAQDGEAVGATTARVQAAAAAGTAKRRGRTVASATPGRRAGANVVELRRRRRRNAAGQYVLELEVQDILPAGTRRKTEGVKRWISIRQYDQLLQDGRVVEDPRFGEVV</sequence>
<dbReference type="PANTHER" id="PTHR37984">
    <property type="entry name" value="PROTEIN CBG26694"/>
    <property type="match status" value="1"/>
</dbReference>
<protein>
    <recommendedName>
        <fullName evidence="2">Integrase catalytic domain-containing protein</fullName>
    </recommendedName>
</protein>
<dbReference type="AlphaFoldDB" id="A0A6A3IDI8"/>
<dbReference type="InterPro" id="IPR012337">
    <property type="entry name" value="RNaseH-like_sf"/>
</dbReference>
<dbReference type="Pfam" id="PF00665">
    <property type="entry name" value="rve"/>
    <property type="match status" value="1"/>
</dbReference>
<feature type="region of interest" description="Disordered" evidence="1">
    <location>
        <begin position="149"/>
        <end position="236"/>
    </location>
</feature>
<feature type="compositionally biased region" description="Low complexity" evidence="1">
    <location>
        <begin position="194"/>
        <end position="206"/>
    </location>
</feature>
<dbReference type="SUPFAM" id="SSF53098">
    <property type="entry name" value="Ribonuclease H-like"/>
    <property type="match status" value="1"/>
</dbReference>
<dbReference type="Pfam" id="PF17921">
    <property type="entry name" value="Integrase_H2C2"/>
    <property type="match status" value="1"/>
</dbReference>
<accession>A0A6A3IDI8</accession>
<feature type="compositionally biased region" description="Polar residues" evidence="1">
    <location>
        <begin position="355"/>
        <end position="385"/>
    </location>
</feature>
<reference evidence="3 4" key="1">
    <citation type="submission" date="2018-09" db="EMBL/GenBank/DDBJ databases">
        <title>Genomic investigation of the strawberry pathogen Phytophthora fragariae indicates pathogenicity is determined by transcriptional variation in three key races.</title>
        <authorList>
            <person name="Adams T.M."/>
            <person name="Armitage A.D."/>
            <person name="Sobczyk M.K."/>
            <person name="Bates H.J."/>
            <person name="Dunwell J.M."/>
            <person name="Nellist C.F."/>
            <person name="Harrison R.J."/>
        </authorList>
    </citation>
    <scope>NUCLEOTIDE SEQUENCE [LARGE SCALE GENOMIC DNA]</scope>
    <source>
        <strain evidence="3 4">SCRP245</strain>
    </source>
</reference>
<dbReference type="Gene3D" id="1.10.340.70">
    <property type="match status" value="1"/>
</dbReference>
<organism evidence="3 4">
    <name type="scientific">Phytophthora fragariae</name>
    <dbReference type="NCBI Taxonomy" id="53985"/>
    <lineage>
        <taxon>Eukaryota</taxon>
        <taxon>Sar</taxon>
        <taxon>Stramenopiles</taxon>
        <taxon>Oomycota</taxon>
        <taxon>Peronosporomycetes</taxon>
        <taxon>Peronosporales</taxon>
        <taxon>Peronosporaceae</taxon>
        <taxon>Phytophthora</taxon>
    </lineage>
</organism>
<evidence type="ECO:0000256" key="1">
    <source>
        <dbReference type="SAM" id="MobiDB-lite"/>
    </source>
</evidence>
<dbReference type="InterPro" id="IPR036397">
    <property type="entry name" value="RNaseH_sf"/>
</dbReference>
<name>A0A6A3IDI8_9STRA</name>